<dbReference type="AlphaFoldDB" id="A0A8I0FWR8"/>
<keyword evidence="1" id="KW-0001">2Fe-2S</keyword>
<dbReference type="InterPro" id="IPR036922">
    <property type="entry name" value="Rieske_2Fe-2S_sf"/>
</dbReference>
<dbReference type="PANTHER" id="PTHR13847">
    <property type="entry name" value="SARCOSINE DEHYDROGENASE-RELATED"/>
    <property type="match status" value="1"/>
</dbReference>
<dbReference type="Pfam" id="PF00355">
    <property type="entry name" value="Rieske"/>
    <property type="match status" value="1"/>
</dbReference>
<evidence type="ECO:0000256" key="6">
    <source>
        <dbReference type="SAM" id="MobiDB-lite"/>
    </source>
</evidence>
<sequence>MTDDNRPLWLVPAEVAGSDTLPDACDDLVVGAGVVGLTTAVLLARAGRRVCVVEARYVGAGSTGHSSAKVSLLQGTRLSTLLEQHSRDVVQSYVEMNRAGFDWLVDFATAHDVRIDRRAAATFAASPNETSRARAEFVAAQSVGLPVEWSDGLDLPVHVHGAVTLADQAQVDPGSLLSALATELRAHQGVIVENARVASVDWVGPPTAHLEDGRTVRAESLVVATGSPILDRSLAFSDLEPQRSYVVGYELADPPQIMALSSGSPSVSLRDARTADGRPALLVGGFGHGVGRTEAEREHVEAIRTWTAEHFPAAREVAAWSAQDYTTGDGLPRFGRMPRGGDRIRFATGFAKWGFTNGTAAALAIAHDVLGDPMPWADSVVDHSSPLQSVKGRASINAKVAKEVATGAVRALSGSDAPLETGEGRVHREGVHVVAESRSETDTCRVSGLCTHLGGVLRWNDHEQSWDCPLHGSRFSPEGEVLNGPATKPLKRLEPSEES</sequence>
<dbReference type="EMBL" id="JACBZN010000001">
    <property type="protein sequence ID" value="NYI38722.1"/>
    <property type="molecule type" value="Genomic_DNA"/>
</dbReference>
<evidence type="ECO:0000256" key="1">
    <source>
        <dbReference type="ARBA" id="ARBA00022714"/>
    </source>
</evidence>
<organism evidence="8 11">
    <name type="scientific">Aeromicrobium tamlense</name>
    <dbReference type="NCBI Taxonomy" id="375541"/>
    <lineage>
        <taxon>Bacteria</taxon>
        <taxon>Bacillati</taxon>
        <taxon>Actinomycetota</taxon>
        <taxon>Actinomycetes</taxon>
        <taxon>Propionibacteriales</taxon>
        <taxon>Nocardioidaceae</taxon>
        <taxon>Aeromicrobium</taxon>
    </lineage>
</organism>
<reference evidence="9 10" key="1">
    <citation type="submission" date="2020-07" db="EMBL/GenBank/DDBJ databases">
        <title>Sequencing the genomes of 1000 actinobacteria strains.</title>
        <authorList>
            <person name="Klenk H.-P."/>
        </authorList>
    </citation>
    <scope>NUCLEOTIDE SEQUENCE [LARGE SCALE GENOMIC DNA]</scope>
    <source>
        <strain evidence="9 10">DSM 19087</strain>
    </source>
</reference>
<dbReference type="InterPro" id="IPR036188">
    <property type="entry name" value="FAD/NAD-bd_sf"/>
</dbReference>
<dbReference type="Proteomes" id="UP000587211">
    <property type="component" value="Unassembled WGS sequence"/>
</dbReference>
<evidence type="ECO:0000313" key="8">
    <source>
        <dbReference type="EMBL" id="MBD1272084.1"/>
    </source>
</evidence>
<keyword evidence="2" id="KW-0479">Metal-binding</keyword>
<gene>
    <name evidence="9" type="ORF">BJ975_002097</name>
    <name evidence="8" type="ORF">IDH50_17705</name>
</gene>
<dbReference type="Gene3D" id="3.30.9.10">
    <property type="entry name" value="D-Amino Acid Oxidase, subunit A, domain 2"/>
    <property type="match status" value="1"/>
</dbReference>
<evidence type="ECO:0000313" key="9">
    <source>
        <dbReference type="EMBL" id="NYI38722.1"/>
    </source>
</evidence>
<comment type="caution">
    <text evidence="8">The sequence shown here is derived from an EMBL/GenBank/DDBJ whole genome shotgun (WGS) entry which is preliminary data.</text>
</comment>
<feature type="domain" description="Rieske" evidence="7">
    <location>
        <begin position="409"/>
        <end position="499"/>
    </location>
</feature>
<dbReference type="GO" id="GO:0016705">
    <property type="term" value="F:oxidoreductase activity, acting on paired donors, with incorporation or reduction of molecular oxygen"/>
    <property type="evidence" value="ECO:0007669"/>
    <property type="project" value="UniProtKB-ARBA"/>
</dbReference>
<protein>
    <submittedName>
        <fullName evidence="8">FAD-dependent oxidoreductase</fullName>
    </submittedName>
    <submittedName>
        <fullName evidence="9">Glycine/D-amino acid oxidase-like deaminating enzyme/nitrite reductase/ring-hydroxylating ferredoxin subunit</fullName>
    </submittedName>
</protein>
<reference evidence="8" key="2">
    <citation type="submission" date="2020-09" db="EMBL/GenBank/DDBJ databases">
        <title>Novel species in genus Aeromicrobium.</title>
        <authorList>
            <person name="Zhang G."/>
        </authorList>
    </citation>
    <scope>NUCLEOTIDE SEQUENCE</scope>
    <source>
        <strain evidence="8">SSW1-57</strain>
    </source>
</reference>
<dbReference type="Gene3D" id="2.102.10.10">
    <property type="entry name" value="Rieske [2Fe-2S] iron-sulphur domain"/>
    <property type="match status" value="1"/>
</dbReference>
<dbReference type="PRINTS" id="PR00162">
    <property type="entry name" value="RIESKE"/>
</dbReference>
<evidence type="ECO:0000313" key="11">
    <source>
        <dbReference type="Proteomes" id="UP000659061"/>
    </source>
</evidence>
<dbReference type="GO" id="GO:0005737">
    <property type="term" value="C:cytoplasm"/>
    <property type="evidence" value="ECO:0007669"/>
    <property type="project" value="TreeGrafter"/>
</dbReference>
<dbReference type="Pfam" id="PF01266">
    <property type="entry name" value="DAO"/>
    <property type="match status" value="1"/>
</dbReference>
<evidence type="ECO:0000259" key="7">
    <source>
        <dbReference type="PROSITE" id="PS51296"/>
    </source>
</evidence>
<dbReference type="Gene3D" id="3.50.50.60">
    <property type="entry name" value="FAD/NAD(P)-binding domain"/>
    <property type="match status" value="1"/>
</dbReference>
<dbReference type="PANTHER" id="PTHR13847:SF274">
    <property type="entry name" value="RIESKE 2FE-2S IRON-SULFUR PROTEIN YHFW-RELATED"/>
    <property type="match status" value="1"/>
</dbReference>
<dbReference type="GO" id="GO:0016020">
    <property type="term" value="C:membrane"/>
    <property type="evidence" value="ECO:0007669"/>
    <property type="project" value="InterPro"/>
</dbReference>
<dbReference type="GO" id="GO:0046872">
    <property type="term" value="F:metal ion binding"/>
    <property type="evidence" value="ECO:0007669"/>
    <property type="project" value="UniProtKB-KW"/>
</dbReference>
<dbReference type="GO" id="GO:0004497">
    <property type="term" value="F:monooxygenase activity"/>
    <property type="evidence" value="ECO:0007669"/>
    <property type="project" value="UniProtKB-ARBA"/>
</dbReference>
<dbReference type="SUPFAM" id="SSF51905">
    <property type="entry name" value="FAD/NAD(P)-binding domain"/>
    <property type="match status" value="1"/>
</dbReference>
<dbReference type="SUPFAM" id="SSF50022">
    <property type="entry name" value="ISP domain"/>
    <property type="match status" value="1"/>
</dbReference>
<evidence type="ECO:0000256" key="2">
    <source>
        <dbReference type="ARBA" id="ARBA00022723"/>
    </source>
</evidence>
<evidence type="ECO:0000256" key="4">
    <source>
        <dbReference type="ARBA" id="ARBA00023014"/>
    </source>
</evidence>
<evidence type="ECO:0000313" key="10">
    <source>
        <dbReference type="Proteomes" id="UP000587211"/>
    </source>
</evidence>
<dbReference type="InterPro" id="IPR006076">
    <property type="entry name" value="FAD-dep_OxRdtase"/>
</dbReference>
<name>A0A8I0FWR8_9ACTN</name>
<keyword evidence="4" id="KW-0411">Iron-sulfur</keyword>
<dbReference type="EMBL" id="JACWMT010000004">
    <property type="protein sequence ID" value="MBD1272084.1"/>
    <property type="molecule type" value="Genomic_DNA"/>
</dbReference>
<evidence type="ECO:0000256" key="5">
    <source>
        <dbReference type="ARBA" id="ARBA00023157"/>
    </source>
</evidence>
<evidence type="ECO:0000256" key="3">
    <source>
        <dbReference type="ARBA" id="ARBA00023004"/>
    </source>
</evidence>
<feature type="region of interest" description="Disordered" evidence="6">
    <location>
        <begin position="474"/>
        <end position="499"/>
    </location>
</feature>
<proteinExistence type="predicted"/>
<dbReference type="PROSITE" id="PS51296">
    <property type="entry name" value="RIESKE"/>
    <property type="match status" value="1"/>
</dbReference>
<dbReference type="GO" id="GO:0051537">
    <property type="term" value="F:2 iron, 2 sulfur cluster binding"/>
    <property type="evidence" value="ECO:0007669"/>
    <property type="project" value="UniProtKB-KW"/>
</dbReference>
<keyword evidence="3" id="KW-0408">Iron</keyword>
<keyword evidence="5" id="KW-1015">Disulfide bond</keyword>
<dbReference type="RefSeq" id="WP_179425702.1">
    <property type="nucleotide sequence ID" value="NZ_BAAAMP010000016.1"/>
</dbReference>
<dbReference type="InterPro" id="IPR005805">
    <property type="entry name" value="Rieske_Fe-S_prot_C"/>
</dbReference>
<dbReference type="Proteomes" id="UP000659061">
    <property type="component" value="Unassembled WGS sequence"/>
</dbReference>
<dbReference type="InterPro" id="IPR017941">
    <property type="entry name" value="Rieske_2Fe-2S"/>
</dbReference>
<accession>A0A8I0FWR8</accession>
<keyword evidence="10" id="KW-1185">Reference proteome</keyword>